<dbReference type="CDD" id="cd00920">
    <property type="entry name" value="Cupredoxin"/>
    <property type="match status" value="1"/>
</dbReference>
<dbReference type="OrthoDB" id="5415867at2759"/>
<keyword evidence="3" id="KW-1185">Reference proteome</keyword>
<keyword evidence="1" id="KW-0732">Signal</keyword>
<dbReference type="PANTHER" id="PTHR34883:SF15">
    <property type="entry name" value="EXTRACELLULAR SERINE-RICH PROTEIN"/>
    <property type="match status" value="1"/>
</dbReference>
<dbReference type="Gene3D" id="2.60.40.420">
    <property type="entry name" value="Cupredoxins - blue copper proteins"/>
    <property type="match status" value="1"/>
</dbReference>
<dbReference type="PANTHER" id="PTHR34883">
    <property type="entry name" value="SERINE-RICH PROTEIN, PUTATIVE-RELATED-RELATED"/>
    <property type="match status" value="1"/>
</dbReference>
<gene>
    <name evidence="2" type="ORF">B0J11DRAFT_12666</name>
</gene>
<comment type="caution">
    <text evidence="2">The sequence shown here is derived from an EMBL/GenBank/DDBJ whole genome shotgun (WGS) entry which is preliminary data.</text>
</comment>
<dbReference type="InterPro" id="IPR008972">
    <property type="entry name" value="Cupredoxin"/>
</dbReference>
<feature type="signal peptide" evidence="1">
    <location>
        <begin position="1"/>
        <end position="20"/>
    </location>
</feature>
<dbReference type="SUPFAM" id="SSF49503">
    <property type="entry name" value="Cupredoxins"/>
    <property type="match status" value="1"/>
</dbReference>
<feature type="chain" id="PRO_5040355463" evidence="1">
    <location>
        <begin position="21"/>
        <end position="192"/>
    </location>
</feature>
<dbReference type="EMBL" id="JAGMWT010000001">
    <property type="protein sequence ID" value="KAH7138319.1"/>
    <property type="molecule type" value="Genomic_DNA"/>
</dbReference>
<dbReference type="AlphaFoldDB" id="A0A9P9J1U8"/>
<name>A0A9P9J1U8_9PLEO</name>
<accession>A0A9P9J1U8</accession>
<organism evidence="2 3">
    <name type="scientific">Dendryphion nanum</name>
    <dbReference type="NCBI Taxonomy" id="256645"/>
    <lineage>
        <taxon>Eukaryota</taxon>
        <taxon>Fungi</taxon>
        <taxon>Dikarya</taxon>
        <taxon>Ascomycota</taxon>
        <taxon>Pezizomycotina</taxon>
        <taxon>Dothideomycetes</taxon>
        <taxon>Pleosporomycetidae</taxon>
        <taxon>Pleosporales</taxon>
        <taxon>Torulaceae</taxon>
        <taxon>Dendryphion</taxon>
    </lineage>
</organism>
<protein>
    <submittedName>
        <fullName evidence="2">Cupredoxin</fullName>
    </submittedName>
</protein>
<proteinExistence type="predicted"/>
<evidence type="ECO:0000313" key="3">
    <source>
        <dbReference type="Proteomes" id="UP000700596"/>
    </source>
</evidence>
<reference evidence="2" key="1">
    <citation type="journal article" date="2021" name="Nat. Commun.">
        <title>Genetic determinants of endophytism in the Arabidopsis root mycobiome.</title>
        <authorList>
            <person name="Mesny F."/>
            <person name="Miyauchi S."/>
            <person name="Thiergart T."/>
            <person name="Pickel B."/>
            <person name="Atanasova L."/>
            <person name="Karlsson M."/>
            <person name="Huettel B."/>
            <person name="Barry K.W."/>
            <person name="Haridas S."/>
            <person name="Chen C."/>
            <person name="Bauer D."/>
            <person name="Andreopoulos W."/>
            <person name="Pangilinan J."/>
            <person name="LaButti K."/>
            <person name="Riley R."/>
            <person name="Lipzen A."/>
            <person name="Clum A."/>
            <person name="Drula E."/>
            <person name="Henrissat B."/>
            <person name="Kohler A."/>
            <person name="Grigoriev I.V."/>
            <person name="Martin F.M."/>
            <person name="Hacquard S."/>
        </authorList>
    </citation>
    <scope>NUCLEOTIDE SEQUENCE</scope>
    <source>
        <strain evidence="2">MPI-CAGE-CH-0243</strain>
    </source>
</reference>
<dbReference type="Proteomes" id="UP000700596">
    <property type="component" value="Unassembled WGS sequence"/>
</dbReference>
<dbReference type="InterPro" id="IPR052953">
    <property type="entry name" value="Ser-rich/MCO-related"/>
</dbReference>
<evidence type="ECO:0000256" key="1">
    <source>
        <dbReference type="SAM" id="SignalP"/>
    </source>
</evidence>
<sequence>MVAITSILAASTAVFGLVAAAPSSWHVPSTGVIHRITAGSTVENNGLHFEPQNVVAEVGDWIEFHFLAKNHTVVQSSFEKPCEPLAGGNGIFSGFNFATPPGAGENKNVFTFQIKDKNTIWYYCSQTAGDHCQSGMTAVINQNFNNNDKTLAKHKELAKNTKTVQPSANILESKGGNILPNSFCAQGIRCAN</sequence>
<evidence type="ECO:0000313" key="2">
    <source>
        <dbReference type="EMBL" id="KAH7138319.1"/>
    </source>
</evidence>